<name>A0AAW1J1M0_POPJA</name>
<keyword evidence="1" id="KW-0472">Membrane</keyword>
<comment type="caution">
    <text evidence="2">The sequence shown here is derived from an EMBL/GenBank/DDBJ whole genome shotgun (WGS) entry which is preliminary data.</text>
</comment>
<dbReference type="Proteomes" id="UP001458880">
    <property type="component" value="Unassembled WGS sequence"/>
</dbReference>
<keyword evidence="3" id="KW-1185">Reference proteome</keyword>
<dbReference type="EMBL" id="JASPKY010000444">
    <property type="protein sequence ID" value="KAK9696676.1"/>
    <property type="molecule type" value="Genomic_DNA"/>
</dbReference>
<reference evidence="2 3" key="1">
    <citation type="journal article" date="2024" name="BMC Genomics">
        <title>De novo assembly and annotation of Popillia japonica's genome with initial clues to its potential as an invasive pest.</title>
        <authorList>
            <person name="Cucini C."/>
            <person name="Boschi S."/>
            <person name="Funari R."/>
            <person name="Cardaioli E."/>
            <person name="Iannotti N."/>
            <person name="Marturano G."/>
            <person name="Paoli F."/>
            <person name="Bruttini M."/>
            <person name="Carapelli A."/>
            <person name="Frati F."/>
            <person name="Nardi F."/>
        </authorList>
    </citation>
    <scope>NUCLEOTIDE SEQUENCE [LARGE SCALE GENOMIC DNA]</scope>
    <source>
        <strain evidence="2">DMR45628</strain>
    </source>
</reference>
<feature type="transmembrane region" description="Helical" evidence="1">
    <location>
        <begin position="104"/>
        <end position="125"/>
    </location>
</feature>
<dbReference type="AlphaFoldDB" id="A0AAW1J1M0"/>
<keyword evidence="1" id="KW-0812">Transmembrane</keyword>
<protein>
    <submittedName>
        <fullName evidence="2">Uncharacterized protein</fullName>
    </submittedName>
</protein>
<organism evidence="2 3">
    <name type="scientific">Popillia japonica</name>
    <name type="common">Japanese beetle</name>
    <dbReference type="NCBI Taxonomy" id="7064"/>
    <lineage>
        <taxon>Eukaryota</taxon>
        <taxon>Metazoa</taxon>
        <taxon>Ecdysozoa</taxon>
        <taxon>Arthropoda</taxon>
        <taxon>Hexapoda</taxon>
        <taxon>Insecta</taxon>
        <taxon>Pterygota</taxon>
        <taxon>Neoptera</taxon>
        <taxon>Endopterygota</taxon>
        <taxon>Coleoptera</taxon>
        <taxon>Polyphaga</taxon>
        <taxon>Scarabaeiformia</taxon>
        <taxon>Scarabaeidae</taxon>
        <taxon>Rutelinae</taxon>
        <taxon>Popillia</taxon>
    </lineage>
</organism>
<evidence type="ECO:0000256" key="1">
    <source>
        <dbReference type="SAM" id="Phobius"/>
    </source>
</evidence>
<evidence type="ECO:0000313" key="2">
    <source>
        <dbReference type="EMBL" id="KAK9696676.1"/>
    </source>
</evidence>
<accession>A0AAW1J1M0</accession>
<gene>
    <name evidence="2" type="ORF">QE152_g31423</name>
</gene>
<proteinExistence type="predicted"/>
<keyword evidence="1" id="KW-1133">Transmembrane helix</keyword>
<evidence type="ECO:0000313" key="3">
    <source>
        <dbReference type="Proteomes" id="UP001458880"/>
    </source>
</evidence>
<sequence>MARHGGVSGSINIARAYVLEDGGVSNRFVSSLYQPQGLEGWHFVKILSSALRILEILLTSSSVSVRPFLFAEERVLLLSSNSPIGGTPDSTARLEEPQTRDYRFSPVCLALYAILGFLPFLCHLLSHLGSSILNMPHHVAVQGPPLVNQQPDWRNPTSDRPFLICLITSLCRALLSSTNSPIGGTPV</sequence>